<dbReference type="PANTHER" id="PTHR39168">
    <property type="entry name" value="TRANSCRIPTIONAL REGULATOR-RELATED"/>
    <property type="match status" value="1"/>
</dbReference>
<evidence type="ECO:0000256" key="1">
    <source>
        <dbReference type="ARBA" id="ARBA00023125"/>
    </source>
</evidence>
<dbReference type="PANTHER" id="PTHR39168:SF1">
    <property type="entry name" value="TRANSCRIPTIONAL REGULATORY PROTEIN"/>
    <property type="match status" value="1"/>
</dbReference>
<dbReference type="CDD" id="cd00090">
    <property type="entry name" value="HTH_ARSR"/>
    <property type="match status" value="1"/>
</dbReference>
<dbReference type="AlphaFoldDB" id="A0A6N8ERU4"/>
<protein>
    <submittedName>
        <fullName evidence="3">Metalloregulator ArsR/SmtB family transcription factor</fullName>
    </submittedName>
</protein>
<dbReference type="NCBIfam" id="NF033788">
    <property type="entry name" value="HTH_metalloreg"/>
    <property type="match status" value="1"/>
</dbReference>
<dbReference type="InterPro" id="IPR036390">
    <property type="entry name" value="WH_DNA-bd_sf"/>
</dbReference>
<dbReference type="InterPro" id="IPR001845">
    <property type="entry name" value="HTH_ArsR_DNA-bd_dom"/>
</dbReference>
<dbReference type="InterPro" id="IPR036388">
    <property type="entry name" value="WH-like_DNA-bd_sf"/>
</dbReference>
<dbReference type="GO" id="GO:0010288">
    <property type="term" value="P:response to lead ion"/>
    <property type="evidence" value="ECO:0007669"/>
    <property type="project" value="TreeGrafter"/>
</dbReference>
<sequence>MAIVNTNVALIASMVSDASRSAILNALMDGRFHAAGELARMAGIQPQTASFHLAKMVDAGLIAVEKQGRHRYYGIRNPEVAQVMESLLSIAPPVKIKSLRQSAEEQTLRKARTCYDHLAGNLGVSLTQSLVREGILLEGENGFEVTKNGEAFFENFQIDLNRVKRKRRSFSHKCLDWSERRHHLAGALGHALLDRLLELNWVQRLPNTRAVKITPQGKAGLKETFALEVED</sequence>
<name>A0A6N8ERU4_PAEMA</name>
<proteinExistence type="predicted"/>
<dbReference type="Proteomes" id="UP000442469">
    <property type="component" value="Unassembled WGS sequence"/>
</dbReference>
<reference evidence="3 4" key="1">
    <citation type="submission" date="2019-11" db="EMBL/GenBank/DDBJ databases">
        <title>Draft genome sequences of five Paenibacillus species of dairy origin.</title>
        <authorList>
            <person name="Olajide A.M."/>
            <person name="Chen S."/>
            <person name="Lapointe G."/>
        </authorList>
    </citation>
    <scope>NUCLEOTIDE SEQUENCE [LARGE SCALE GENOMIC DNA]</scope>
    <source>
        <strain evidence="3 4">3CT49</strain>
    </source>
</reference>
<dbReference type="GO" id="GO:0003677">
    <property type="term" value="F:DNA binding"/>
    <property type="evidence" value="ECO:0007669"/>
    <property type="project" value="UniProtKB-KW"/>
</dbReference>
<dbReference type="GO" id="GO:0032791">
    <property type="term" value="F:lead ion binding"/>
    <property type="evidence" value="ECO:0007669"/>
    <property type="project" value="TreeGrafter"/>
</dbReference>
<evidence type="ECO:0000313" key="3">
    <source>
        <dbReference type="EMBL" id="MUG21181.1"/>
    </source>
</evidence>
<dbReference type="GO" id="GO:0097063">
    <property type="term" value="F:cadmium ion sensor activity"/>
    <property type="evidence" value="ECO:0007669"/>
    <property type="project" value="TreeGrafter"/>
</dbReference>
<dbReference type="PRINTS" id="PR00778">
    <property type="entry name" value="HTHARSR"/>
</dbReference>
<dbReference type="Gene3D" id="1.10.10.10">
    <property type="entry name" value="Winged helix-like DNA-binding domain superfamily/Winged helix DNA-binding domain"/>
    <property type="match status" value="1"/>
</dbReference>
<feature type="domain" description="HTH arsR-type" evidence="2">
    <location>
        <begin position="1"/>
        <end position="95"/>
    </location>
</feature>
<accession>A0A6N8ERU4</accession>
<dbReference type="PROSITE" id="PS50987">
    <property type="entry name" value="HTH_ARSR_2"/>
    <property type="match status" value="1"/>
</dbReference>
<dbReference type="RefSeq" id="WP_124332361.1">
    <property type="nucleotide sequence ID" value="NZ_BGML01000004.1"/>
</dbReference>
<dbReference type="Pfam" id="PF12840">
    <property type="entry name" value="HTH_20"/>
    <property type="match status" value="1"/>
</dbReference>
<dbReference type="InterPro" id="IPR011991">
    <property type="entry name" value="ArsR-like_HTH"/>
</dbReference>
<comment type="caution">
    <text evidence="3">The sequence shown here is derived from an EMBL/GenBank/DDBJ whole genome shotgun (WGS) entry which is preliminary data.</text>
</comment>
<gene>
    <name evidence="3" type="ORF">GNQ08_01875</name>
</gene>
<evidence type="ECO:0000259" key="2">
    <source>
        <dbReference type="PROSITE" id="PS50987"/>
    </source>
</evidence>
<dbReference type="SMART" id="SM00418">
    <property type="entry name" value="HTH_ARSR"/>
    <property type="match status" value="1"/>
</dbReference>
<dbReference type="GO" id="GO:0046686">
    <property type="term" value="P:response to cadmium ion"/>
    <property type="evidence" value="ECO:0007669"/>
    <property type="project" value="TreeGrafter"/>
</dbReference>
<keyword evidence="1" id="KW-0238">DNA-binding</keyword>
<evidence type="ECO:0000313" key="4">
    <source>
        <dbReference type="Proteomes" id="UP000442469"/>
    </source>
</evidence>
<dbReference type="EMBL" id="WNZZ01000001">
    <property type="protein sequence ID" value="MUG21181.1"/>
    <property type="molecule type" value="Genomic_DNA"/>
</dbReference>
<organism evidence="3 4">
    <name type="scientific">Paenibacillus macerans</name>
    <name type="common">Bacillus macerans</name>
    <dbReference type="NCBI Taxonomy" id="44252"/>
    <lineage>
        <taxon>Bacteria</taxon>
        <taxon>Bacillati</taxon>
        <taxon>Bacillota</taxon>
        <taxon>Bacilli</taxon>
        <taxon>Bacillales</taxon>
        <taxon>Paenibacillaceae</taxon>
        <taxon>Paenibacillus</taxon>
    </lineage>
</organism>
<dbReference type="GO" id="GO:0003700">
    <property type="term" value="F:DNA-binding transcription factor activity"/>
    <property type="evidence" value="ECO:0007669"/>
    <property type="project" value="InterPro"/>
</dbReference>
<dbReference type="SUPFAM" id="SSF46785">
    <property type="entry name" value="Winged helix' DNA-binding domain"/>
    <property type="match status" value="1"/>
</dbReference>
<dbReference type="InterPro" id="IPR052543">
    <property type="entry name" value="HTH_Metal-responsive_Reg"/>
</dbReference>